<feature type="non-terminal residue" evidence="1">
    <location>
        <position position="1"/>
    </location>
</feature>
<dbReference type="EMBL" id="CAJVPM010044482">
    <property type="protein sequence ID" value="CAG8714127.1"/>
    <property type="molecule type" value="Genomic_DNA"/>
</dbReference>
<feature type="non-terminal residue" evidence="1">
    <location>
        <position position="202"/>
    </location>
</feature>
<proteinExistence type="predicted"/>
<keyword evidence="2" id="KW-1185">Reference proteome</keyword>
<name>A0ACA9PLP3_9GLOM</name>
<sequence>TVFDMDIDISNRYIATVSGERRLNVYHIDTGKNVRSYKSDTPEEVNAADQGSLLRISLDPSGVHAVTGGSDKSIRLFDFTNGAILGKVLGHSELITGVKFTSDCERVISTSADGCIFVWKISDELVSKMRQKWLDRSGIGSSLERSMKDYLSPQLSTLPLKSPKVTLPAQKPQSLMVDLQQSSNDDNSRPESGFSVRRVSNG</sequence>
<comment type="caution">
    <text evidence="1">The sequence shown here is derived from an EMBL/GenBank/DDBJ whole genome shotgun (WGS) entry which is preliminary data.</text>
</comment>
<accession>A0ACA9PLP3</accession>
<dbReference type="Proteomes" id="UP000789860">
    <property type="component" value="Unassembled WGS sequence"/>
</dbReference>
<gene>
    <name evidence="1" type="ORF">SCALOS_LOCUS10987</name>
</gene>
<protein>
    <submittedName>
        <fullName evidence="1">1746_t:CDS:1</fullName>
    </submittedName>
</protein>
<evidence type="ECO:0000313" key="2">
    <source>
        <dbReference type="Proteomes" id="UP000789860"/>
    </source>
</evidence>
<evidence type="ECO:0000313" key="1">
    <source>
        <dbReference type="EMBL" id="CAG8714127.1"/>
    </source>
</evidence>
<reference evidence="1" key="1">
    <citation type="submission" date="2021-06" db="EMBL/GenBank/DDBJ databases">
        <authorList>
            <person name="Kallberg Y."/>
            <person name="Tangrot J."/>
            <person name="Rosling A."/>
        </authorList>
    </citation>
    <scope>NUCLEOTIDE SEQUENCE</scope>
    <source>
        <strain evidence="1">AU212A</strain>
    </source>
</reference>
<organism evidence="1 2">
    <name type="scientific">Scutellospora calospora</name>
    <dbReference type="NCBI Taxonomy" id="85575"/>
    <lineage>
        <taxon>Eukaryota</taxon>
        <taxon>Fungi</taxon>
        <taxon>Fungi incertae sedis</taxon>
        <taxon>Mucoromycota</taxon>
        <taxon>Glomeromycotina</taxon>
        <taxon>Glomeromycetes</taxon>
        <taxon>Diversisporales</taxon>
        <taxon>Gigasporaceae</taxon>
        <taxon>Scutellospora</taxon>
    </lineage>
</organism>